<protein>
    <submittedName>
        <fullName evidence="1">Uncharacterized protein</fullName>
    </submittedName>
</protein>
<evidence type="ECO:0000313" key="1">
    <source>
        <dbReference type="EMBL" id="DAD78405.1"/>
    </source>
</evidence>
<proteinExistence type="predicted"/>
<accession>A0A8S5M7X9</accession>
<reference evidence="1" key="1">
    <citation type="journal article" date="2021" name="Proc. Natl. Acad. Sci. U.S.A.">
        <title>A Catalog of Tens of Thousands of Viruses from Human Metagenomes Reveals Hidden Associations with Chronic Diseases.</title>
        <authorList>
            <person name="Tisza M.J."/>
            <person name="Buck C.B."/>
        </authorList>
    </citation>
    <scope>NUCLEOTIDE SEQUENCE</scope>
    <source>
        <strain evidence="1">CtPAi1</strain>
    </source>
</reference>
<sequence length="94" mass="10945">MNCFVLLRYKVNTKLIQKQYIKMMTKEEKIKLKEMLPPKWVSLIVNGTGLSESYIRKVLSGDRSNLLIEEEALKLAKEYQAKASKIEQLKKSIL</sequence>
<name>A0A8S5M7X9_9CAUD</name>
<organism evidence="1">
    <name type="scientific">Siphoviridae sp. ctPAi1</name>
    <dbReference type="NCBI Taxonomy" id="2826320"/>
    <lineage>
        <taxon>Viruses</taxon>
        <taxon>Duplodnaviria</taxon>
        <taxon>Heunggongvirae</taxon>
        <taxon>Uroviricota</taxon>
        <taxon>Caudoviricetes</taxon>
    </lineage>
</organism>
<dbReference type="EMBL" id="BK014842">
    <property type="protein sequence ID" value="DAD78405.1"/>
    <property type="molecule type" value="Genomic_DNA"/>
</dbReference>